<dbReference type="GO" id="GO:0031146">
    <property type="term" value="P:SCF-dependent proteasomal ubiquitin-dependent protein catabolic process"/>
    <property type="evidence" value="ECO:0007669"/>
    <property type="project" value="TreeGrafter"/>
</dbReference>
<keyword evidence="1" id="KW-1133">Transmembrane helix</keyword>
<dbReference type="PANTHER" id="PTHR13318">
    <property type="entry name" value="PARTNER OF PAIRED, ISOFORM B-RELATED"/>
    <property type="match status" value="1"/>
</dbReference>
<dbReference type="SUPFAM" id="SSF52047">
    <property type="entry name" value="RNI-like"/>
    <property type="match status" value="1"/>
</dbReference>
<evidence type="ECO:0000313" key="2">
    <source>
        <dbReference type="EMBL" id="KAJ6217500.1"/>
    </source>
</evidence>
<dbReference type="CDD" id="cd09917">
    <property type="entry name" value="F-box_SF"/>
    <property type="match status" value="1"/>
</dbReference>
<keyword evidence="1" id="KW-0472">Membrane</keyword>
<gene>
    <name evidence="2" type="ORF">RDWZM_008657</name>
</gene>
<dbReference type="AlphaFoldDB" id="A0A9Q0M1F2"/>
<evidence type="ECO:0000256" key="1">
    <source>
        <dbReference type="SAM" id="Phobius"/>
    </source>
</evidence>
<dbReference type="EMBL" id="JAPWDV010000003">
    <property type="protein sequence ID" value="KAJ6217500.1"/>
    <property type="molecule type" value="Genomic_DNA"/>
</dbReference>
<dbReference type="InterPro" id="IPR036047">
    <property type="entry name" value="F-box-like_dom_sf"/>
</dbReference>
<dbReference type="OrthoDB" id="6513854at2759"/>
<dbReference type="GO" id="GO:0019005">
    <property type="term" value="C:SCF ubiquitin ligase complex"/>
    <property type="evidence" value="ECO:0007669"/>
    <property type="project" value="TreeGrafter"/>
</dbReference>
<keyword evidence="1" id="KW-0812">Transmembrane</keyword>
<dbReference type="SUPFAM" id="SSF81383">
    <property type="entry name" value="F-box domain"/>
    <property type="match status" value="1"/>
</dbReference>
<evidence type="ECO:0000313" key="3">
    <source>
        <dbReference type="Proteomes" id="UP001142055"/>
    </source>
</evidence>
<dbReference type="Gene3D" id="3.80.10.10">
    <property type="entry name" value="Ribonuclease Inhibitor"/>
    <property type="match status" value="1"/>
</dbReference>
<keyword evidence="3" id="KW-1185">Reference proteome</keyword>
<organism evidence="2 3">
    <name type="scientific">Blomia tropicalis</name>
    <name type="common">Mite</name>
    <dbReference type="NCBI Taxonomy" id="40697"/>
    <lineage>
        <taxon>Eukaryota</taxon>
        <taxon>Metazoa</taxon>
        <taxon>Ecdysozoa</taxon>
        <taxon>Arthropoda</taxon>
        <taxon>Chelicerata</taxon>
        <taxon>Arachnida</taxon>
        <taxon>Acari</taxon>
        <taxon>Acariformes</taxon>
        <taxon>Sarcoptiformes</taxon>
        <taxon>Astigmata</taxon>
        <taxon>Glycyphagoidea</taxon>
        <taxon>Echimyopodidae</taxon>
        <taxon>Blomia</taxon>
    </lineage>
</organism>
<dbReference type="PANTHER" id="PTHR13318:SF95">
    <property type="entry name" value="F-BOX PROTEIN YLR352W"/>
    <property type="match status" value="1"/>
</dbReference>
<reference evidence="2" key="1">
    <citation type="submission" date="2022-12" db="EMBL/GenBank/DDBJ databases">
        <title>Genome assemblies of Blomia tropicalis.</title>
        <authorList>
            <person name="Cui Y."/>
        </authorList>
    </citation>
    <scope>NUCLEOTIDE SEQUENCE</scope>
    <source>
        <tissue evidence="2">Adult mites</tissue>
    </source>
</reference>
<protein>
    <recommendedName>
        <fullName evidence="4">F-box domain-containing protein</fullName>
    </recommendedName>
</protein>
<dbReference type="OMA" id="ELINCCK"/>
<comment type="caution">
    <text evidence="2">The sequence shown here is derived from an EMBL/GenBank/DDBJ whole genome shotgun (WGS) entry which is preliminary data.</text>
</comment>
<feature type="transmembrane region" description="Helical" evidence="1">
    <location>
        <begin position="523"/>
        <end position="546"/>
    </location>
</feature>
<proteinExistence type="predicted"/>
<feature type="transmembrane region" description="Helical" evidence="1">
    <location>
        <begin position="558"/>
        <end position="578"/>
    </location>
</feature>
<evidence type="ECO:0008006" key="4">
    <source>
        <dbReference type="Google" id="ProtNLM"/>
    </source>
</evidence>
<dbReference type="InterPro" id="IPR032675">
    <property type="entry name" value="LRR_dom_sf"/>
</dbReference>
<name>A0A9Q0M1F2_BLOTA</name>
<dbReference type="Proteomes" id="UP001142055">
    <property type="component" value="Chromosome 3"/>
</dbReference>
<accession>A0A9Q0M1F2</accession>
<sequence length="612" mass="70296">MQNIDCLAHILSYLTVRERESCRQVNHRWMVSADELARTQRSLTIIGKRDSSNGSGRRCSLNGYRSSSQYIRNQCSNVDSHTSIHWPYNFIRYQYFVQMLTRFSNIRTICFDGIEYWNDHLIGEMSLLLPRVKSLNFIRCVGIGRSRIYEKNFMNVTVNGWNRLIEMYGNQVTKLTLRECDLDDHQLEIIIMGFRCLTYLDISSNRIGVAGALSRICPTIEILKVGPRLIGNNVSADIPIEKIIAGPARYVTELSIQGFLSSKLTLISHLCCLTKLTIRFMKPLFDDINITNCFAAIGRLRSLRCLEIYQHNTHDCYMAVSRDHLLSIFSGCNQLEQFVFNCDIWCDSPLDDQLFVLMRQCCPNLQLLDLCPGNFQTTDHCLQTLATFPALKNVRIVEFSGITEYGLMKFIHDSVQLSRCVVEDCCDINTNAMIDFVRKLYYEKPYNRLEMIIIPLRSLQIPTEMFHIPEHDPIYRLTIFGQKDRNKPSSSFMDGAGKMWNHRSAYHSIETLIRLTFNTVISAFTFISTLFIFGAACCFYLLHMILLSINSRFSFNNFVLGIPFLTTGMIAFLSSLFIGPCLYLSTHVFSVILVDLTDVFDGLARLYGDTGH</sequence>